<gene>
    <name evidence="14" type="primary">fliF</name>
    <name evidence="14" type="ORF">NITINOP_2127</name>
</gene>
<evidence type="ECO:0000256" key="10">
    <source>
        <dbReference type="SAM" id="MobiDB-lite"/>
    </source>
</evidence>
<dbReference type="Proteomes" id="UP000066284">
    <property type="component" value="Chromosome 1"/>
</dbReference>
<accession>A0A0S4KXC5</accession>
<dbReference type="Pfam" id="PF08345">
    <property type="entry name" value="YscJ_FliF_C"/>
    <property type="match status" value="1"/>
</dbReference>
<dbReference type="PRINTS" id="PR01009">
    <property type="entry name" value="FLGMRINGFLIF"/>
</dbReference>
<feature type="transmembrane region" description="Helical" evidence="11">
    <location>
        <begin position="439"/>
        <end position="457"/>
    </location>
</feature>
<feature type="domain" description="Flagellar M-ring N-terminal" evidence="12">
    <location>
        <begin position="32"/>
        <end position="206"/>
    </location>
</feature>
<dbReference type="GO" id="GO:0005886">
    <property type="term" value="C:plasma membrane"/>
    <property type="evidence" value="ECO:0007669"/>
    <property type="project" value="UniProtKB-SubCell"/>
</dbReference>
<evidence type="ECO:0000256" key="7">
    <source>
        <dbReference type="ARBA" id="ARBA00023136"/>
    </source>
</evidence>
<evidence type="ECO:0000256" key="5">
    <source>
        <dbReference type="ARBA" id="ARBA00022692"/>
    </source>
</evidence>
<evidence type="ECO:0000313" key="14">
    <source>
        <dbReference type="EMBL" id="CUQ67099.1"/>
    </source>
</evidence>
<dbReference type="PIRSF" id="PIRSF004862">
    <property type="entry name" value="FliF"/>
    <property type="match status" value="1"/>
</dbReference>
<dbReference type="InterPro" id="IPR013556">
    <property type="entry name" value="Flag_M-ring_C"/>
</dbReference>
<dbReference type="NCBIfam" id="TIGR00206">
    <property type="entry name" value="fliF"/>
    <property type="match status" value="1"/>
</dbReference>
<evidence type="ECO:0000313" key="15">
    <source>
        <dbReference type="Proteomes" id="UP000066284"/>
    </source>
</evidence>
<keyword evidence="6 11" id="KW-1133">Transmembrane helix</keyword>
<dbReference type="EMBL" id="LN885086">
    <property type="protein sequence ID" value="CUQ67099.1"/>
    <property type="molecule type" value="Genomic_DNA"/>
</dbReference>
<sequence length="527" mass="56998">MFSQFSINQRMVVLVALAGSVAVLIAVALWTQQPDMQVLFTNLTGEDAAAILDKLKEAKVPYETSGGGTTVLVPSAQVHELRLQLATQGLPHGGGVGYEIFDRTSIGMSEFVQKLNYRRALQGELARTIAQMPEVERARVHLAIPERRLFANEQDRARASVVLSLRNGYMLSKAQVQGVVHLVSSSVEGLQARDVTVVDGHGRLLSGSTADETIGLTSSQLEYQRTVEKDIETRIQTMLERIVGQNKAVVRVSSVIDFRKIETTEERFDPNGQVVRSEQRGQEKTSGTNGTVGGVPGVQSNVPPGVEQEPAQTSSSSSQTKNETVNYEISRVVSKIVEPVGIIRQLSVAVLVDGTYGAPQAGEGEAAGADQAGAARKYIPRSEEEMKRIEEIVKKAMGFSEERQDQVQVTNVQFDLGTDELQTGGADATADAWKWWLPYMRYGVGALLFFMILFFVVRPLLGMLGGGAGQSEEAKAPGPTLPAHAGGGEPKPAEIPDRTQIIDMARKNPDTTAVVVKQWLKSSSANG</sequence>
<dbReference type="GO" id="GO:0003774">
    <property type="term" value="F:cytoskeletal motor activity"/>
    <property type="evidence" value="ECO:0007669"/>
    <property type="project" value="InterPro"/>
</dbReference>
<protein>
    <recommendedName>
        <fullName evidence="9">Flagellar M-ring protein</fullName>
    </recommendedName>
</protein>
<dbReference type="OrthoDB" id="9807026at2"/>
<dbReference type="InterPro" id="IPR043427">
    <property type="entry name" value="YscJ/FliF"/>
</dbReference>
<evidence type="ECO:0000256" key="9">
    <source>
        <dbReference type="PIRNR" id="PIRNR004862"/>
    </source>
</evidence>
<evidence type="ECO:0000256" key="11">
    <source>
        <dbReference type="SAM" id="Phobius"/>
    </source>
</evidence>
<dbReference type="AlphaFoldDB" id="A0A0S4KXC5"/>
<evidence type="ECO:0000256" key="3">
    <source>
        <dbReference type="ARBA" id="ARBA00007971"/>
    </source>
</evidence>
<dbReference type="Pfam" id="PF01514">
    <property type="entry name" value="YscJ_FliF"/>
    <property type="match status" value="1"/>
</dbReference>
<comment type="function">
    <text evidence="9">The M ring may be actively involved in energy transduction.</text>
</comment>
<dbReference type="Gene3D" id="3.30.300.30">
    <property type="match status" value="1"/>
</dbReference>
<evidence type="ECO:0000259" key="13">
    <source>
        <dbReference type="Pfam" id="PF08345"/>
    </source>
</evidence>
<keyword evidence="4" id="KW-1003">Cell membrane</keyword>
<evidence type="ECO:0000256" key="1">
    <source>
        <dbReference type="ARBA" id="ARBA00004117"/>
    </source>
</evidence>
<evidence type="ECO:0000256" key="6">
    <source>
        <dbReference type="ARBA" id="ARBA00022989"/>
    </source>
</evidence>
<dbReference type="PANTHER" id="PTHR30046">
    <property type="entry name" value="FLAGELLAR M-RING PROTEIN"/>
    <property type="match status" value="1"/>
</dbReference>
<reference evidence="15" key="1">
    <citation type="submission" date="2015-09" db="EMBL/GenBank/DDBJ databases">
        <authorList>
            <person name="Daims H."/>
        </authorList>
    </citation>
    <scope>NUCLEOTIDE SEQUENCE [LARGE SCALE GENOMIC DNA]</scope>
</reference>
<proteinExistence type="inferred from homology"/>
<keyword evidence="15" id="KW-1185">Reference proteome</keyword>
<keyword evidence="7 11" id="KW-0472">Membrane</keyword>
<dbReference type="InterPro" id="IPR000067">
    <property type="entry name" value="FlgMring_FliF"/>
</dbReference>
<dbReference type="PANTHER" id="PTHR30046:SF0">
    <property type="entry name" value="FLAGELLAR M-RING PROTEIN"/>
    <property type="match status" value="1"/>
</dbReference>
<dbReference type="RefSeq" id="WP_062485184.1">
    <property type="nucleotide sequence ID" value="NZ_LN885086.1"/>
</dbReference>
<dbReference type="GO" id="GO:0071973">
    <property type="term" value="P:bacterial-type flagellum-dependent cell motility"/>
    <property type="evidence" value="ECO:0007669"/>
    <property type="project" value="InterPro"/>
</dbReference>
<dbReference type="InterPro" id="IPR045851">
    <property type="entry name" value="AMP-bd_C_sf"/>
</dbReference>
<comment type="similarity">
    <text evidence="3 9">Belongs to the FliF family.</text>
</comment>
<evidence type="ECO:0000256" key="4">
    <source>
        <dbReference type="ARBA" id="ARBA00022475"/>
    </source>
</evidence>
<organism evidence="14 15">
    <name type="scientific">Candidatus Nitrospira inopinata</name>
    <dbReference type="NCBI Taxonomy" id="1715989"/>
    <lineage>
        <taxon>Bacteria</taxon>
        <taxon>Pseudomonadati</taxon>
        <taxon>Nitrospirota</taxon>
        <taxon>Nitrospiria</taxon>
        <taxon>Nitrospirales</taxon>
        <taxon>Nitrospiraceae</taxon>
        <taxon>Nitrospira</taxon>
    </lineage>
</organism>
<keyword evidence="14" id="KW-0282">Flagellum</keyword>
<comment type="subcellular location">
    <subcellularLocation>
        <location evidence="1 9">Bacterial flagellum basal body</location>
    </subcellularLocation>
    <subcellularLocation>
        <location evidence="2">Cell membrane</location>
        <topology evidence="2">Multi-pass membrane protein</topology>
    </subcellularLocation>
</comment>
<dbReference type="InterPro" id="IPR006182">
    <property type="entry name" value="FliF_N_dom"/>
</dbReference>
<evidence type="ECO:0000256" key="2">
    <source>
        <dbReference type="ARBA" id="ARBA00004651"/>
    </source>
</evidence>
<keyword evidence="8 9" id="KW-0975">Bacterial flagellum</keyword>
<dbReference type="KEGG" id="nio:NITINOP_2127"/>
<keyword evidence="14" id="KW-0969">Cilium</keyword>
<feature type="region of interest" description="Disordered" evidence="10">
    <location>
        <begin position="269"/>
        <end position="324"/>
    </location>
</feature>
<dbReference type="STRING" id="1715989.NITINOP_2127"/>
<keyword evidence="5 11" id="KW-0812">Transmembrane</keyword>
<evidence type="ECO:0000256" key="8">
    <source>
        <dbReference type="ARBA" id="ARBA00023143"/>
    </source>
</evidence>
<evidence type="ECO:0000259" key="12">
    <source>
        <dbReference type="Pfam" id="PF01514"/>
    </source>
</evidence>
<feature type="transmembrane region" description="Helical" evidence="11">
    <location>
        <begin position="12"/>
        <end position="31"/>
    </location>
</feature>
<feature type="compositionally biased region" description="Polar residues" evidence="10">
    <location>
        <begin position="310"/>
        <end position="324"/>
    </location>
</feature>
<keyword evidence="14" id="KW-0966">Cell projection</keyword>
<feature type="domain" description="Flagellar M-ring C-terminal" evidence="13">
    <location>
        <begin position="239"/>
        <end position="414"/>
    </location>
</feature>
<name>A0A0S4KXC5_9BACT</name>
<dbReference type="GO" id="GO:0009431">
    <property type="term" value="C:bacterial-type flagellum basal body, MS ring"/>
    <property type="evidence" value="ECO:0007669"/>
    <property type="project" value="InterPro"/>
</dbReference>
<feature type="region of interest" description="Disordered" evidence="10">
    <location>
        <begin position="468"/>
        <end position="496"/>
    </location>
</feature>